<comment type="catalytic activity">
    <reaction evidence="7">
        <text>L-lysyl-[lipoyl-carrier protein] + (R)-lipoate + ATP = N(6)-[(R)-lipoyl]-L-lysyl-[lipoyl-carrier protein] + AMP + diphosphate + H(+)</text>
        <dbReference type="Rhea" id="RHEA:49288"/>
        <dbReference type="Rhea" id="RHEA-COMP:10500"/>
        <dbReference type="Rhea" id="RHEA-COMP:10502"/>
        <dbReference type="ChEBI" id="CHEBI:15378"/>
        <dbReference type="ChEBI" id="CHEBI:29969"/>
        <dbReference type="ChEBI" id="CHEBI:30616"/>
        <dbReference type="ChEBI" id="CHEBI:33019"/>
        <dbReference type="ChEBI" id="CHEBI:83088"/>
        <dbReference type="ChEBI" id="CHEBI:83099"/>
        <dbReference type="ChEBI" id="CHEBI:456215"/>
        <dbReference type="EC" id="6.3.1.20"/>
    </reaction>
</comment>
<dbReference type="SUPFAM" id="SSF82649">
    <property type="entry name" value="SufE/NifU"/>
    <property type="match status" value="1"/>
</dbReference>
<gene>
    <name evidence="9" type="ORF">JBF11_01090</name>
</gene>
<keyword evidence="6" id="KW-0067">ATP-binding</keyword>
<evidence type="ECO:0000313" key="10">
    <source>
        <dbReference type="Proteomes" id="UP001058120"/>
    </source>
</evidence>
<dbReference type="InterPro" id="IPR004562">
    <property type="entry name" value="LipoylTrfase_LipoateP_Ligase"/>
</dbReference>
<dbReference type="InterPro" id="IPR004143">
    <property type="entry name" value="BPL_LPL_catalytic"/>
</dbReference>
<dbReference type="NCBIfam" id="TIGR00545">
    <property type="entry name" value="lipoyltrans"/>
    <property type="match status" value="1"/>
</dbReference>
<reference evidence="9" key="1">
    <citation type="submission" date="2020-12" db="EMBL/GenBank/DDBJ databases">
        <title>Taurinivorans muris gen. nov., sp. nov., fundamental and realized metabolic niche of a ubiquitous sulfidogenic bacterium in the murine intestine.</title>
        <authorList>
            <person name="Ye H."/>
            <person name="Hanson B.T."/>
            <person name="Loy A."/>
        </authorList>
    </citation>
    <scope>NUCLEOTIDE SEQUENCE</scope>
    <source>
        <strain evidence="9">LT0009</strain>
    </source>
</reference>
<dbReference type="EMBL" id="CP065938">
    <property type="protein sequence ID" value="UWX05953.1"/>
    <property type="molecule type" value="Genomic_DNA"/>
</dbReference>
<dbReference type="Gene3D" id="3.30.390.50">
    <property type="entry name" value="CO dehydrogenase flavoprotein, C-terminal domain"/>
    <property type="match status" value="1"/>
</dbReference>
<sequence>MKGINIKTHDPAYNLAVEEVLFNSLSEVGEEYFLLWQNSPSIIVGRHQNTAEEVNEQYVKEHHIPVVRRTTGGGAVFHDLGNLNFSFLRYMDKGEDTSFSRYINPIIQALRSIGINAEMSGRNDMLVDGKKFSGNAQKKSGRKILQHGTILVALDTSNLTDMLTGNPDKYQSKGIASHKSRVVNLIEFMPDLTPAELMEKIRNVLMRFLVDEEIELPQGLAEKAEQLADKKYRTWEWNFGKSPAFQVKLRKRFSFGAVDFYADIKNGKIEHCRFYGDFFADKDVAGLEEALKDTLFRKQDVLNVLEQAGAAEYFIGAKQEDLMEFFAQSILE</sequence>
<protein>
    <recommendedName>
        <fullName evidence="3">lipoate--protein ligase</fullName>
        <ecNumber evidence="3">6.3.1.20</ecNumber>
    </recommendedName>
</protein>
<dbReference type="EC" id="6.3.1.20" evidence="3"/>
<evidence type="ECO:0000256" key="5">
    <source>
        <dbReference type="ARBA" id="ARBA00022741"/>
    </source>
</evidence>
<dbReference type="CDD" id="cd16443">
    <property type="entry name" value="LplA"/>
    <property type="match status" value="1"/>
</dbReference>
<evidence type="ECO:0000256" key="7">
    <source>
        <dbReference type="ARBA" id="ARBA00048037"/>
    </source>
</evidence>
<dbReference type="Gene3D" id="3.30.930.10">
    <property type="entry name" value="Bira Bifunctional Protein, Domain 2"/>
    <property type="match status" value="1"/>
</dbReference>
<feature type="domain" description="BPL/LPL catalytic" evidence="8">
    <location>
        <begin position="27"/>
        <end position="213"/>
    </location>
</feature>
<dbReference type="Pfam" id="PF21948">
    <property type="entry name" value="LplA-B_cat"/>
    <property type="match status" value="1"/>
</dbReference>
<evidence type="ECO:0000256" key="1">
    <source>
        <dbReference type="ARBA" id="ARBA00005085"/>
    </source>
</evidence>
<evidence type="ECO:0000313" key="9">
    <source>
        <dbReference type="EMBL" id="UWX05953.1"/>
    </source>
</evidence>
<evidence type="ECO:0000259" key="8">
    <source>
        <dbReference type="PROSITE" id="PS51733"/>
    </source>
</evidence>
<evidence type="ECO:0000256" key="3">
    <source>
        <dbReference type="ARBA" id="ARBA00012367"/>
    </source>
</evidence>
<dbReference type="Pfam" id="PF10437">
    <property type="entry name" value="Lip_prot_lig_C"/>
    <property type="match status" value="1"/>
</dbReference>
<dbReference type="PANTHER" id="PTHR12561">
    <property type="entry name" value="LIPOATE-PROTEIN LIGASE"/>
    <property type="match status" value="1"/>
</dbReference>
<keyword evidence="5" id="KW-0547">Nucleotide-binding</keyword>
<dbReference type="RefSeq" id="WP_334315547.1">
    <property type="nucleotide sequence ID" value="NZ_CP065938.1"/>
</dbReference>
<evidence type="ECO:0000256" key="6">
    <source>
        <dbReference type="ARBA" id="ARBA00022840"/>
    </source>
</evidence>
<dbReference type="GO" id="GO:0016979">
    <property type="term" value="F:lipoate-protein ligase activity"/>
    <property type="evidence" value="ECO:0007669"/>
    <property type="project" value="UniProtKB-EC"/>
</dbReference>
<organism evidence="9 10">
    <name type="scientific">Taurinivorans muris</name>
    <dbReference type="NCBI Taxonomy" id="2787751"/>
    <lineage>
        <taxon>Bacteria</taxon>
        <taxon>Pseudomonadati</taxon>
        <taxon>Thermodesulfobacteriota</taxon>
        <taxon>Desulfovibrionia</taxon>
        <taxon>Desulfovibrionales</taxon>
        <taxon>Desulfovibrionaceae</taxon>
        <taxon>Taurinivorans</taxon>
    </lineage>
</organism>
<accession>A0ABY5Y1S0</accession>
<keyword evidence="10" id="KW-1185">Reference proteome</keyword>
<dbReference type="PROSITE" id="PS51733">
    <property type="entry name" value="BPL_LPL_CATALYTIC"/>
    <property type="match status" value="1"/>
</dbReference>
<dbReference type="SUPFAM" id="SSF55681">
    <property type="entry name" value="Class II aaRS and biotin synthetases"/>
    <property type="match status" value="1"/>
</dbReference>
<dbReference type="Proteomes" id="UP001058120">
    <property type="component" value="Chromosome"/>
</dbReference>
<comment type="pathway">
    <text evidence="1">Protein modification; protein lipoylation via exogenous pathway; protein N(6)-(lipoyl)lysine from lipoate: step 2/2.</text>
</comment>
<dbReference type="InterPro" id="IPR045864">
    <property type="entry name" value="aa-tRNA-synth_II/BPL/LPL"/>
</dbReference>
<dbReference type="PANTHER" id="PTHR12561:SF3">
    <property type="entry name" value="LIPOYLTRANSFERASE 1, MITOCHONDRIAL"/>
    <property type="match status" value="1"/>
</dbReference>
<keyword evidence="4 9" id="KW-0436">Ligase</keyword>
<proteinExistence type="predicted"/>
<comment type="pathway">
    <text evidence="2">Protein modification; protein lipoylation via exogenous pathway; protein N(6)-(lipoyl)lysine from lipoate: step 1/2.</text>
</comment>
<evidence type="ECO:0000256" key="2">
    <source>
        <dbReference type="ARBA" id="ARBA00005124"/>
    </source>
</evidence>
<dbReference type="InterPro" id="IPR019491">
    <property type="entry name" value="Lipoate_protein_ligase_C"/>
</dbReference>
<name>A0ABY5Y1S0_9BACT</name>
<evidence type="ECO:0000256" key="4">
    <source>
        <dbReference type="ARBA" id="ARBA00022598"/>
    </source>
</evidence>